<evidence type="ECO:0000256" key="2">
    <source>
        <dbReference type="ARBA" id="ARBA00007520"/>
    </source>
</evidence>
<keyword evidence="4" id="KW-1003">Cell membrane</keyword>
<dbReference type="InterPro" id="IPR036390">
    <property type="entry name" value="WH_DNA-bd_sf"/>
</dbReference>
<feature type="transmembrane region" description="Helical" evidence="8">
    <location>
        <begin position="121"/>
        <end position="139"/>
    </location>
</feature>
<dbReference type="OrthoDB" id="7375466at2"/>
<feature type="transmembrane region" description="Helical" evidence="8">
    <location>
        <begin position="368"/>
        <end position="392"/>
    </location>
</feature>
<dbReference type="AlphaFoldDB" id="A0A5B2XCC2"/>
<evidence type="ECO:0000256" key="5">
    <source>
        <dbReference type="ARBA" id="ARBA00022692"/>
    </source>
</evidence>
<evidence type="ECO:0000259" key="9">
    <source>
        <dbReference type="PROSITE" id="PS50850"/>
    </source>
</evidence>
<evidence type="ECO:0000256" key="7">
    <source>
        <dbReference type="ARBA" id="ARBA00023136"/>
    </source>
</evidence>
<evidence type="ECO:0000256" key="8">
    <source>
        <dbReference type="SAM" id="Phobius"/>
    </source>
</evidence>
<keyword evidence="6 8" id="KW-1133">Transmembrane helix</keyword>
<dbReference type="PRINTS" id="PR01036">
    <property type="entry name" value="TCRTETB"/>
</dbReference>
<keyword evidence="3" id="KW-0813">Transport</keyword>
<dbReference type="Gene3D" id="1.20.1720.10">
    <property type="entry name" value="Multidrug resistance protein D"/>
    <property type="match status" value="1"/>
</dbReference>
<dbReference type="FunFam" id="1.20.1720.10:FF:000004">
    <property type="entry name" value="EmrB/QacA family drug resistance transporter"/>
    <property type="match status" value="1"/>
</dbReference>
<dbReference type="NCBIfam" id="TIGR00711">
    <property type="entry name" value="efflux_EmrB"/>
    <property type="match status" value="1"/>
</dbReference>
<accession>A0A5B2XCC2</accession>
<gene>
    <name evidence="10" type="ORF">F0L68_17490</name>
</gene>
<evidence type="ECO:0000313" key="11">
    <source>
        <dbReference type="Proteomes" id="UP000323454"/>
    </source>
</evidence>
<dbReference type="InterPro" id="IPR004638">
    <property type="entry name" value="EmrB-like"/>
</dbReference>
<reference evidence="10 11" key="1">
    <citation type="submission" date="2019-09" db="EMBL/GenBank/DDBJ databases">
        <title>Goodfellowia gen. nov., a new genus of the Pseudonocardineae related to Actinoalloteichus, containing Goodfellowia coeruleoviolacea gen. nov., comb. nov. gen. nov., comb. nov.</title>
        <authorList>
            <person name="Labeda D."/>
        </authorList>
    </citation>
    <scope>NUCLEOTIDE SEQUENCE [LARGE SCALE GENOMIC DNA]</scope>
    <source>
        <strain evidence="10 11">AN110305</strain>
    </source>
</reference>
<feature type="transmembrane region" description="Helical" evidence="8">
    <location>
        <begin position="241"/>
        <end position="263"/>
    </location>
</feature>
<comment type="subcellular location">
    <subcellularLocation>
        <location evidence="1">Cell membrane</location>
        <topology evidence="1">Multi-pass membrane protein</topology>
    </subcellularLocation>
</comment>
<comment type="similarity">
    <text evidence="2">Belongs to the major facilitator superfamily. TCR/Tet family.</text>
</comment>
<dbReference type="InterPro" id="IPR036388">
    <property type="entry name" value="WH-like_DNA-bd_sf"/>
</dbReference>
<sequence length="677" mass="71522">MTETAAADQREAPAGVSKARANAVFVAVMLGMLLAALDQTIVSTALPTIVGDLGGAGHLSWVVTAYLLAETISTALVGKFGDLFGRKQMFLTSVLIFTIGSFFCGFANSMTWLILWRGVQGLGGGGLMVTASALIADVIPLRDRGKYQGALGSVFGVVTVIGPLLGGLFVDHLSWRWAFYVNIPVAVIVLAVAVPAIPAVRSAVRPVIDYLGILLIALGASGLTLVTSWGGTTYPWGSPTIIWLAVGSVVALTLFVFVELRAVEPVLPMLLFRNPVFTVAGLMSFIVGFAMLGGITYLPTYMQYVQGTSATVSGLRMLPMVFGILLASIFSGTAVSRTGRYRIYPMLGAAAMTVGFYLLSMLDETTGLLLSSLYMFVLGVGVGLGMQVLVIAVQNTCDYADLGVATSGVTFLRTLGSSFGVAVFGTVYANKLTTNLAEALAANPLPPGVDPRVAQSPQALHTLPGALSAPLVHAYAETLHVVFLAVIPVALIALVLSFFLKEVPLRDTARAAASDMGDGFAMPASPDSDQELEQAIGALMRRERATVTTEVLTRSSSELDEAAAWCVVRVHLSRDRRGGAELTDIAEQVQVPAAVLAPAFTQAVDAGYLTGGDGRVELTPTGEREFHKLAEAWQGWLTEKLSDWRPGEQAELTEALRRVAGRLVGDQAGDRVPAHSR</sequence>
<feature type="transmembrane region" description="Helical" evidence="8">
    <location>
        <begin position="151"/>
        <end position="171"/>
    </location>
</feature>
<feature type="transmembrane region" description="Helical" evidence="8">
    <location>
        <begin position="58"/>
        <end position="78"/>
    </location>
</feature>
<proteinExistence type="inferred from homology"/>
<dbReference type="PANTHER" id="PTHR23501:SF197">
    <property type="entry name" value="COMD"/>
    <property type="match status" value="1"/>
</dbReference>
<feature type="transmembrane region" description="Helical" evidence="8">
    <location>
        <begin position="207"/>
        <end position="229"/>
    </location>
</feature>
<dbReference type="RefSeq" id="WP_149850660.1">
    <property type="nucleotide sequence ID" value="NZ_VUOB01000029.1"/>
</dbReference>
<reference evidence="10 11" key="2">
    <citation type="submission" date="2019-09" db="EMBL/GenBank/DDBJ databases">
        <authorList>
            <person name="Jin C."/>
        </authorList>
    </citation>
    <scope>NUCLEOTIDE SEQUENCE [LARGE SCALE GENOMIC DNA]</scope>
    <source>
        <strain evidence="10 11">AN110305</strain>
    </source>
</reference>
<evidence type="ECO:0000256" key="1">
    <source>
        <dbReference type="ARBA" id="ARBA00004651"/>
    </source>
</evidence>
<feature type="transmembrane region" description="Helical" evidence="8">
    <location>
        <begin position="177"/>
        <end position="200"/>
    </location>
</feature>
<dbReference type="InterPro" id="IPR020846">
    <property type="entry name" value="MFS_dom"/>
</dbReference>
<evidence type="ECO:0000313" key="10">
    <source>
        <dbReference type="EMBL" id="KAA2261257.1"/>
    </source>
</evidence>
<dbReference type="PANTHER" id="PTHR23501">
    <property type="entry name" value="MAJOR FACILITATOR SUPERFAMILY"/>
    <property type="match status" value="1"/>
</dbReference>
<feature type="transmembrane region" description="Helical" evidence="8">
    <location>
        <begin position="90"/>
        <end position="115"/>
    </location>
</feature>
<dbReference type="EMBL" id="VUOB01000029">
    <property type="protein sequence ID" value="KAA2261257.1"/>
    <property type="molecule type" value="Genomic_DNA"/>
</dbReference>
<feature type="domain" description="Major facilitator superfamily (MFS) profile" evidence="9">
    <location>
        <begin position="24"/>
        <end position="505"/>
    </location>
</feature>
<evidence type="ECO:0000256" key="6">
    <source>
        <dbReference type="ARBA" id="ARBA00022989"/>
    </source>
</evidence>
<dbReference type="Proteomes" id="UP000323454">
    <property type="component" value="Unassembled WGS sequence"/>
</dbReference>
<dbReference type="CDD" id="cd17502">
    <property type="entry name" value="MFS_Azr1_MDR_like"/>
    <property type="match status" value="1"/>
</dbReference>
<comment type="caution">
    <text evidence="10">The sequence shown here is derived from an EMBL/GenBank/DDBJ whole genome shotgun (WGS) entry which is preliminary data.</text>
</comment>
<dbReference type="SUPFAM" id="SSF103473">
    <property type="entry name" value="MFS general substrate transporter"/>
    <property type="match status" value="1"/>
</dbReference>
<protein>
    <submittedName>
        <fullName evidence="10">MFS transporter</fullName>
    </submittedName>
</protein>
<dbReference type="InterPro" id="IPR011701">
    <property type="entry name" value="MFS"/>
</dbReference>
<feature type="transmembrane region" description="Helical" evidence="8">
    <location>
        <begin position="317"/>
        <end position="336"/>
    </location>
</feature>
<dbReference type="Gene3D" id="1.10.10.10">
    <property type="entry name" value="Winged helix-like DNA-binding domain superfamily/Winged helix DNA-binding domain"/>
    <property type="match status" value="1"/>
</dbReference>
<dbReference type="SUPFAM" id="SSF46785">
    <property type="entry name" value="Winged helix' DNA-binding domain"/>
    <property type="match status" value="1"/>
</dbReference>
<keyword evidence="11" id="KW-1185">Reference proteome</keyword>
<organism evidence="10 11">
    <name type="scientific">Solihabitans fulvus</name>
    <dbReference type="NCBI Taxonomy" id="1892852"/>
    <lineage>
        <taxon>Bacteria</taxon>
        <taxon>Bacillati</taxon>
        <taxon>Actinomycetota</taxon>
        <taxon>Actinomycetes</taxon>
        <taxon>Pseudonocardiales</taxon>
        <taxon>Pseudonocardiaceae</taxon>
        <taxon>Solihabitans</taxon>
    </lineage>
</organism>
<dbReference type="Gene3D" id="1.20.1250.20">
    <property type="entry name" value="MFS general substrate transporter like domains"/>
    <property type="match status" value="1"/>
</dbReference>
<feature type="transmembrane region" description="Helical" evidence="8">
    <location>
        <begin position="275"/>
        <end position="297"/>
    </location>
</feature>
<dbReference type="GO" id="GO:0022857">
    <property type="term" value="F:transmembrane transporter activity"/>
    <property type="evidence" value="ECO:0007669"/>
    <property type="project" value="InterPro"/>
</dbReference>
<feature type="transmembrane region" description="Helical" evidence="8">
    <location>
        <begin position="404"/>
        <end position="428"/>
    </location>
</feature>
<name>A0A5B2XCC2_9PSEU</name>
<dbReference type="PROSITE" id="PS50850">
    <property type="entry name" value="MFS"/>
    <property type="match status" value="1"/>
</dbReference>
<feature type="transmembrane region" description="Helical" evidence="8">
    <location>
        <begin position="21"/>
        <end position="46"/>
    </location>
</feature>
<evidence type="ECO:0000256" key="3">
    <source>
        <dbReference type="ARBA" id="ARBA00022448"/>
    </source>
</evidence>
<dbReference type="Pfam" id="PF07690">
    <property type="entry name" value="MFS_1"/>
    <property type="match status" value="1"/>
</dbReference>
<feature type="transmembrane region" description="Helical" evidence="8">
    <location>
        <begin position="479"/>
        <end position="500"/>
    </location>
</feature>
<keyword evidence="7 8" id="KW-0472">Membrane</keyword>
<dbReference type="InterPro" id="IPR036259">
    <property type="entry name" value="MFS_trans_sf"/>
</dbReference>
<keyword evidence="5 8" id="KW-0812">Transmembrane</keyword>
<dbReference type="GO" id="GO:0005886">
    <property type="term" value="C:plasma membrane"/>
    <property type="evidence" value="ECO:0007669"/>
    <property type="project" value="UniProtKB-SubCell"/>
</dbReference>
<feature type="transmembrane region" description="Helical" evidence="8">
    <location>
        <begin position="343"/>
        <end position="362"/>
    </location>
</feature>
<evidence type="ECO:0000256" key="4">
    <source>
        <dbReference type="ARBA" id="ARBA00022475"/>
    </source>
</evidence>